<feature type="domain" description="C2H2-type" evidence="2">
    <location>
        <begin position="460"/>
        <end position="483"/>
    </location>
</feature>
<dbReference type="SMART" id="SM00355">
    <property type="entry name" value="ZnF_C2H2"/>
    <property type="match status" value="5"/>
</dbReference>
<gene>
    <name evidence="3" type="ORF">PENTCL1PPCAC_12948</name>
</gene>
<protein>
    <recommendedName>
        <fullName evidence="2">C2H2-type domain-containing protein</fullName>
    </recommendedName>
</protein>
<feature type="non-terminal residue" evidence="3">
    <location>
        <position position="1"/>
    </location>
</feature>
<feature type="domain" description="C2H2-type" evidence="2">
    <location>
        <begin position="243"/>
        <end position="266"/>
    </location>
</feature>
<evidence type="ECO:0000313" key="4">
    <source>
        <dbReference type="Proteomes" id="UP001432027"/>
    </source>
</evidence>
<evidence type="ECO:0000313" key="3">
    <source>
        <dbReference type="EMBL" id="GMS90773.1"/>
    </source>
</evidence>
<feature type="region of interest" description="Disordered" evidence="1">
    <location>
        <begin position="84"/>
        <end position="238"/>
    </location>
</feature>
<dbReference type="InterPro" id="IPR013087">
    <property type="entry name" value="Znf_C2H2_type"/>
</dbReference>
<feature type="compositionally biased region" description="Acidic residues" evidence="1">
    <location>
        <begin position="177"/>
        <end position="186"/>
    </location>
</feature>
<dbReference type="AlphaFoldDB" id="A0AAV5T9I7"/>
<accession>A0AAV5T9I7</accession>
<feature type="compositionally biased region" description="Polar residues" evidence="1">
    <location>
        <begin position="204"/>
        <end position="216"/>
    </location>
</feature>
<proteinExistence type="predicted"/>
<sequence>EKDVLPYVPKALWYLKCLPKEEELQDSPLFSDEDAIAPLDNNLEEANYLKEEVKEENEDDTDMPFSHEHLLEQPKEELVEEIAHFTQSFPKEPKEEKKDTSISHHEQEPVVKRSRSERRNENIRKYSVNSTMGDFAEEGEEEDRIGHAVDAQKETVEKKKRRRPSRTVSRPLKYNESEEDFDENCESSESSECSEVEKNRRSSRTISINTKYNGSQEDSDEEPGTSVKKSRSKSTNRKNKATPKCILCETYPSTASGYSAHLSDKHKSTLKRLEVYLICACGQEFRSSAHDPEHIKKCDGLKFTLHKLDKKITPQCVLCEAYPTTSSGYVQHLYVHHRSTLKANGIFLLCSCGKEVRGQRYDANHSKTCEGLMYTLHKLSDKVYTTPKCILCEMHPTTTRGYATHLKQFHKSTLRANGFYLLCLCGEEIGCHSSNLNHDEKCDGRQFTLHKLSEKVYTTPKCILCETFPTSAAGYVQHLSSKHKSTLSSNGIFLSCSCGIQVLNCHDTLNHSKDCDRKKFTLHKLNRMTPKCVLCEFYPTTVNGYATHLYNSHKSSLKANGIYLKCSCGMNVLYPQYNPDHKKKCDGRQFSIHKLK</sequence>
<feature type="domain" description="C2H2-type" evidence="2">
    <location>
        <begin position="314"/>
        <end position="336"/>
    </location>
</feature>
<dbReference type="Proteomes" id="UP001432027">
    <property type="component" value="Unassembled WGS sequence"/>
</dbReference>
<organism evidence="3 4">
    <name type="scientific">Pristionchus entomophagus</name>
    <dbReference type="NCBI Taxonomy" id="358040"/>
    <lineage>
        <taxon>Eukaryota</taxon>
        <taxon>Metazoa</taxon>
        <taxon>Ecdysozoa</taxon>
        <taxon>Nematoda</taxon>
        <taxon>Chromadorea</taxon>
        <taxon>Rhabditida</taxon>
        <taxon>Rhabditina</taxon>
        <taxon>Diplogasteromorpha</taxon>
        <taxon>Diplogasteroidea</taxon>
        <taxon>Neodiplogasteridae</taxon>
        <taxon>Pristionchus</taxon>
    </lineage>
</organism>
<evidence type="ECO:0000256" key="1">
    <source>
        <dbReference type="SAM" id="MobiDB-lite"/>
    </source>
</evidence>
<evidence type="ECO:0000259" key="2">
    <source>
        <dbReference type="SMART" id="SM00355"/>
    </source>
</evidence>
<reference evidence="3" key="1">
    <citation type="submission" date="2023-10" db="EMBL/GenBank/DDBJ databases">
        <title>Genome assembly of Pristionchus species.</title>
        <authorList>
            <person name="Yoshida K."/>
            <person name="Sommer R.J."/>
        </authorList>
    </citation>
    <scope>NUCLEOTIDE SEQUENCE</scope>
    <source>
        <strain evidence="3">RS0144</strain>
    </source>
</reference>
<feature type="compositionally biased region" description="Basic residues" evidence="1">
    <location>
        <begin position="228"/>
        <end position="238"/>
    </location>
</feature>
<feature type="compositionally biased region" description="Basic and acidic residues" evidence="1">
    <location>
        <begin position="144"/>
        <end position="157"/>
    </location>
</feature>
<keyword evidence="4" id="KW-1185">Reference proteome</keyword>
<feature type="compositionally biased region" description="Basic and acidic residues" evidence="1">
    <location>
        <begin position="91"/>
        <end position="111"/>
    </location>
</feature>
<feature type="domain" description="C2H2-type" evidence="2">
    <location>
        <begin position="387"/>
        <end position="410"/>
    </location>
</feature>
<feature type="domain" description="C2H2-type" evidence="2">
    <location>
        <begin position="530"/>
        <end position="553"/>
    </location>
</feature>
<dbReference type="EMBL" id="BTSX01000003">
    <property type="protein sequence ID" value="GMS90773.1"/>
    <property type="molecule type" value="Genomic_DNA"/>
</dbReference>
<comment type="caution">
    <text evidence="3">The sequence shown here is derived from an EMBL/GenBank/DDBJ whole genome shotgun (WGS) entry which is preliminary data.</text>
</comment>
<name>A0AAV5T9I7_9BILA</name>